<feature type="signal peptide" evidence="1">
    <location>
        <begin position="1"/>
        <end position="17"/>
    </location>
</feature>
<dbReference type="InterPro" id="IPR007210">
    <property type="entry name" value="ABC_Gly_betaine_transp_sub-bd"/>
</dbReference>
<gene>
    <name evidence="3" type="ORF">GJU41_19245</name>
</gene>
<dbReference type="SUPFAM" id="SSF53850">
    <property type="entry name" value="Periplasmic binding protein-like II"/>
    <property type="match status" value="1"/>
</dbReference>
<keyword evidence="4" id="KW-1185">Reference proteome</keyword>
<evidence type="ECO:0000313" key="4">
    <source>
        <dbReference type="Proteomes" id="UP000441585"/>
    </source>
</evidence>
<proteinExistence type="predicted"/>
<dbReference type="Gene3D" id="3.40.190.120">
    <property type="entry name" value="Osmoprotection protein (prox), domain 2"/>
    <property type="match status" value="1"/>
</dbReference>
<dbReference type="Gene3D" id="3.40.190.10">
    <property type="entry name" value="Periplasmic binding protein-like II"/>
    <property type="match status" value="1"/>
</dbReference>
<keyword evidence="1" id="KW-0732">Signal</keyword>
<comment type="caution">
    <text evidence="3">The sequence shown here is derived from an EMBL/GenBank/DDBJ whole genome shotgun (WGS) entry which is preliminary data.</text>
</comment>
<dbReference type="AlphaFoldDB" id="A0A6I2MG18"/>
<evidence type="ECO:0000313" key="3">
    <source>
        <dbReference type="EMBL" id="MRX56097.1"/>
    </source>
</evidence>
<dbReference type="EMBL" id="WKKF01000008">
    <property type="protein sequence ID" value="MRX56097.1"/>
    <property type="molecule type" value="Genomic_DNA"/>
</dbReference>
<dbReference type="GO" id="GO:0043190">
    <property type="term" value="C:ATP-binding cassette (ABC) transporter complex"/>
    <property type="evidence" value="ECO:0007669"/>
    <property type="project" value="InterPro"/>
</dbReference>
<accession>A0A6I2MG18</accession>
<sequence length="304" mass="34922">MRKAIIISALAVFMACASILSGCSSKETIKIGAATYTETKIMAAIYKELIEDRTDLTVDITPDLLSNPMILKSMSRDDLDMALMYSGVIFSNFFPVKQTTDRKEVLKQAQAGFDKHYDFTWFDPLGWENTYALTVQEQTAKEKGLQKVSDLKKNQEQMKFGVDSSWMERKQDGYPAFIKHYGFDFKQSYSMDINLVYEAVANDRVDVVLAYSTDPRLIQYDLKTLEDDKRFFPHYDASMVARNEVLEKHPELKPIMNELVGEIDEETITKLNYEVDINNRNEREVAREFLAEKGLLNNESEGTK</sequence>
<reference evidence="3 4" key="1">
    <citation type="submission" date="2019-11" db="EMBL/GenBank/DDBJ databases">
        <title>Bacillus idriensis genome.</title>
        <authorList>
            <person name="Konopka E.N."/>
            <person name="Newman J.D."/>
        </authorList>
    </citation>
    <scope>NUCLEOTIDE SEQUENCE [LARGE SCALE GENOMIC DNA]</scope>
    <source>
        <strain evidence="3 4">DSM 19097</strain>
    </source>
</reference>
<protein>
    <submittedName>
        <fullName evidence="3">Osmoprotectant ABC transporter substrate-binding protein</fullName>
    </submittedName>
</protein>
<name>A0A6I2MG18_9BACI</name>
<dbReference type="Pfam" id="PF04069">
    <property type="entry name" value="OpuAC"/>
    <property type="match status" value="1"/>
</dbReference>
<dbReference type="PROSITE" id="PS51257">
    <property type="entry name" value="PROKAR_LIPOPROTEIN"/>
    <property type="match status" value="1"/>
</dbReference>
<feature type="domain" description="ABC-type glycine betaine transport system substrate-binding" evidence="2">
    <location>
        <begin position="28"/>
        <end position="292"/>
    </location>
</feature>
<dbReference type="Proteomes" id="UP000441585">
    <property type="component" value="Unassembled WGS sequence"/>
</dbReference>
<evidence type="ECO:0000256" key="1">
    <source>
        <dbReference type="SAM" id="SignalP"/>
    </source>
</evidence>
<dbReference type="RefSeq" id="WP_154319271.1">
    <property type="nucleotide sequence ID" value="NZ_CAJGAA010000005.1"/>
</dbReference>
<evidence type="ECO:0000259" key="2">
    <source>
        <dbReference type="Pfam" id="PF04069"/>
    </source>
</evidence>
<dbReference type="GO" id="GO:0022857">
    <property type="term" value="F:transmembrane transporter activity"/>
    <property type="evidence" value="ECO:0007669"/>
    <property type="project" value="InterPro"/>
</dbReference>
<organism evidence="3 4">
    <name type="scientific">Metabacillus idriensis</name>
    <dbReference type="NCBI Taxonomy" id="324768"/>
    <lineage>
        <taxon>Bacteria</taxon>
        <taxon>Bacillati</taxon>
        <taxon>Bacillota</taxon>
        <taxon>Bacilli</taxon>
        <taxon>Bacillales</taxon>
        <taxon>Bacillaceae</taxon>
        <taxon>Metabacillus</taxon>
    </lineage>
</organism>
<feature type="chain" id="PRO_5038599148" evidence="1">
    <location>
        <begin position="18"/>
        <end position="304"/>
    </location>
</feature>